<dbReference type="Pfam" id="PF02244">
    <property type="entry name" value="Propep_M14"/>
    <property type="match status" value="1"/>
</dbReference>
<evidence type="ECO:0000256" key="11">
    <source>
        <dbReference type="PROSITE-ProRule" id="PRU01379"/>
    </source>
</evidence>
<dbReference type="Gene3D" id="3.40.630.10">
    <property type="entry name" value="Zn peptidases"/>
    <property type="match status" value="1"/>
</dbReference>
<feature type="active site" description="Proton donor/acceptor" evidence="11">
    <location>
        <position position="411"/>
    </location>
</feature>
<evidence type="ECO:0000256" key="1">
    <source>
        <dbReference type="ARBA" id="ARBA00001947"/>
    </source>
</evidence>
<dbReference type="PANTHER" id="PTHR11705">
    <property type="entry name" value="PROTEASE FAMILY M14 CARBOXYPEPTIDASE A,B"/>
    <property type="match status" value="1"/>
</dbReference>
<keyword evidence="3 14" id="KW-0121">Carboxypeptidase</keyword>
<evidence type="ECO:0000256" key="3">
    <source>
        <dbReference type="ARBA" id="ARBA00022645"/>
    </source>
</evidence>
<dbReference type="PRINTS" id="PR00765">
    <property type="entry name" value="CRBOXYPTASEA"/>
</dbReference>
<dbReference type="VEuPathDB" id="VectorBase:MDOMA2_019280"/>
<evidence type="ECO:0000256" key="8">
    <source>
        <dbReference type="ARBA" id="ARBA00022833"/>
    </source>
</evidence>
<dbReference type="SMART" id="SM00631">
    <property type="entry name" value="Zn_pept"/>
    <property type="match status" value="1"/>
</dbReference>
<keyword evidence="13" id="KW-1185">Reference proteome</keyword>
<sequence length="452" mass="50755">MNADNRFWAVEFRQCLGEDQQPISGTMSATRVGGVAAIICFILIAAEAAKYDGYKLYQITTPWTRQQHDLLGQLNLKEDEAYEFVHPNKFIVNPEYLEEFKAALQQNNWSYEVKNEDVGKTLREHFEQNKAMQKLFPYSGQGRLGTNQYYSHSVINAYLESLAAAYPNRVFLRKVGYSFEGRELKSLIITNGDGRNDKNVILVDGGFHAREWISPAAAIYAIEQLVENFEQNRDLLQDYDWVILPVVNADGYEYTQAAVENRSWRKTRKPLFHQGGICYGTDPNRNFDFHWMGGGASSDPCSNTFAGPKPFSEPEAMVVRDLIHTYKDKGQMYLTLHSHGSLLLYPWGWSSDLPDTWPDLHEVATAGAEAIKAATGNVYTVGSSTNVLYVAAGASDDYAFNAGFPISFTMELPTAGASGFDPPVEMIDPLVKETWVGIRAMALKVIEKYPLV</sequence>
<comment type="similarity">
    <text evidence="2 11">Belongs to the peptidase M14 family.</text>
</comment>
<dbReference type="eggNOG" id="KOG2650">
    <property type="taxonomic scope" value="Eukaryota"/>
</dbReference>
<dbReference type="PANTHER" id="PTHR11705:SF140">
    <property type="entry name" value="FI02848P-RELATED"/>
    <property type="match status" value="1"/>
</dbReference>
<dbReference type="RefSeq" id="XP_005180615.2">
    <property type="nucleotide sequence ID" value="XM_005180558.4"/>
</dbReference>
<evidence type="ECO:0000259" key="12">
    <source>
        <dbReference type="PROSITE" id="PS52035"/>
    </source>
</evidence>
<feature type="domain" description="Peptidase M14" evidence="12">
    <location>
        <begin position="148"/>
        <end position="445"/>
    </location>
</feature>
<keyword evidence="7" id="KW-0378">Hydrolase</keyword>
<dbReference type="PROSITE" id="PS52035">
    <property type="entry name" value="PEPTIDASE_M14"/>
    <property type="match status" value="1"/>
</dbReference>
<dbReference type="InterPro" id="IPR003146">
    <property type="entry name" value="M14A_act_pep"/>
</dbReference>
<dbReference type="OrthoDB" id="3626597at2759"/>
<gene>
    <name evidence="14" type="primary">LOC101893917</name>
</gene>
<dbReference type="InterPro" id="IPR000834">
    <property type="entry name" value="Peptidase_M14"/>
</dbReference>
<dbReference type="Proteomes" id="UP001652621">
    <property type="component" value="Unplaced"/>
</dbReference>
<dbReference type="VEuPathDB" id="VectorBase:MDOA002055"/>
<accession>A0A9J7CQ82</accession>
<evidence type="ECO:0000313" key="14">
    <source>
        <dbReference type="RefSeq" id="XP_005180615.2"/>
    </source>
</evidence>
<comment type="cofactor">
    <cofactor evidence="1">
        <name>Zn(2+)</name>
        <dbReference type="ChEBI" id="CHEBI:29105"/>
    </cofactor>
</comment>
<evidence type="ECO:0000256" key="5">
    <source>
        <dbReference type="ARBA" id="ARBA00022723"/>
    </source>
</evidence>
<evidence type="ECO:0000313" key="13">
    <source>
        <dbReference type="Proteomes" id="UP001652621"/>
    </source>
</evidence>
<evidence type="ECO:0000256" key="7">
    <source>
        <dbReference type="ARBA" id="ARBA00022801"/>
    </source>
</evidence>
<dbReference type="GO" id="GO:0004180">
    <property type="term" value="F:carboxypeptidase activity"/>
    <property type="evidence" value="ECO:0007669"/>
    <property type="project" value="UniProtKB-KW"/>
</dbReference>
<dbReference type="SUPFAM" id="SSF54897">
    <property type="entry name" value="Protease propeptides/inhibitors"/>
    <property type="match status" value="1"/>
</dbReference>
<dbReference type="GeneID" id="101893917"/>
<keyword evidence="5" id="KW-0479">Metal-binding</keyword>
<dbReference type="Pfam" id="PF00246">
    <property type="entry name" value="Peptidase_M14"/>
    <property type="match status" value="1"/>
</dbReference>
<keyword evidence="9" id="KW-0482">Metalloprotease</keyword>
<evidence type="ECO:0000256" key="9">
    <source>
        <dbReference type="ARBA" id="ARBA00023049"/>
    </source>
</evidence>
<organism evidence="13 14">
    <name type="scientific">Musca domestica</name>
    <name type="common">House fly</name>
    <dbReference type="NCBI Taxonomy" id="7370"/>
    <lineage>
        <taxon>Eukaryota</taxon>
        <taxon>Metazoa</taxon>
        <taxon>Ecdysozoa</taxon>
        <taxon>Arthropoda</taxon>
        <taxon>Hexapoda</taxon>
        <taxon>Insecta</taxon>
        <taxon>Pterygota</taxon>
        <taxon>Neoptera</taxon>
        <taxon>Endopterygota</taxon>
        <taxon>Diptera</taxon>
        <taxon>Brachycera</taxon>
        <taxon>Muscomorpha</taxon>
        <taxon>Muscoidea</taxon>
        <taxon>Muscidae</taxon>
        <taxon>Musca</taxon>
    </lineage>
</organism>
<reference evidence="14" key="1">
    <citation type="submission" date="2025-08" db="UniProtKB">
        <authorList>
            <consortium name="RefSeq"/>
        </authorList>
    </citation>
    <scope>IDENTIFICATION</scope>
    <source>
        <strain evidence="14">Aabys</strain>
        <tissue evidence="14">Whole body</tissue>
    </source>
</reference>
<protein>
    <submittedName>
        <fullName evidence="14">Carboxypeptidase B1</fullName>
    </submittedName>
</protein>
<keyword evidence="4" id="KW-0645">Protease</keyword>
<keyword evidence="10" id="KW-1015">Disulfide bond</keyword>
<proteinExistence type="inferred from homology"/>
<evidence type="ECO:0000256" key="6">
    <source>
        <dbReference type="ARBA" id="ARBA00022729"/>
    </source>
</evidence>
<dbReference type="SUPFAM" id="SSF53187">
    <property type="entry name" value="Zn-dependent exopeptidases"/>
    <property type="match status" value="1"/>
</dbReference>
<dbReference type="InterPro" id="IPR036990">
    <property type="entry name" value="M14A-like_propep"/>
</dbReference>
<name>A0A9J7CQ82_MUSDO</name>
<evidence type="ECO:0000256" key="2">
    <source>
        <dbReference type="ARBA" id="ARBA00005988"/>
    </source>
</evidence>
<dbReference type="CDD" id="cd03860">
    <property type="entry name" value="M14_CP_A-B_like"/>
    <property type="match status" value="1"/>
</dbReference>
<dbReference type="Gene3D" id="3.30.70.340">
    <property type="entry name" value="Metallocarboxypeptidase-like"/>
    <property type="match status" value="1"/>
</dbReference>
<evidence type="ECO:0000256" key="4">
    <source>
        <dbReference type="ARBA" id="ARBA00022670"/>
    </source>
</evidence>
<keyword evidence="6" id="KW-0732">Signal</keyword>
<keyword evidence="8" id="KW-0862">Zinc</keyword>
<evidence type="ECO:0000256" key="10">
    <source>
        <dbReference type="ARBA" id="ARBA00023157"/>
    </source>
</evidence>